<evidence type="ECO:0000313" key="4">
    <source>
        <dbReference type="Proteomes" id="UP000483362"/>
    </source>
</evidence>
<name>A0A6L5XC64_9BACT</name>
<dbReference type="InterPro" id="IPR029052">
    <property type="entry name" value="Metallo-depent_PP-like"/>
</dbReference>
<feature type="domain" description="Calcineurin-like phosphoesterase" evidence="2">
    <location>
        <begin position="148"/>
        <end position="306"/>
    </location>
</feature>
<proteinExistence type="predicted"/>
<evidence type="ECO:0000259" key="2">
    <source>
        <dbReference type="Pfam" id="PF00149"/>
    </source>
</evidence>
<dbReference type="GO" id="GO:0016787">
    <property type="term" value="F:hydrolase activity"/>
    <property type="evidence" value="ECO:0007669"/>
    <property type="project" value="InterPro"/>
</dbReference>
<dbReference type="InterPro" id="IPR004843">
    <property type="entry name" value="Calcineurin-like_PHP"/>
</dbReference>
<keyword evidence="4" id="KW-1185">Reference proteome</keyword>
<accession>A0A6L5XC64</accession>
<dbReference type="Pfam" id="PF00149">
    <property type="entry name" value="Metallophos"/>
    <property type="match status" value="1"/>
</dbReference>
<feature type="transmembrane region" description="Helical" evidence="1">
    <location>
        <begin position="106"/>
        <end position="125"/>
    </location>
</feature>
<comment type="caution">
    <text evidence="3">The sequence shown here is derived from an EMBL/GenBank/DDBJ whole genome shotgun (WGS) entry which is preliminary data.</text>
</comment>
<reference evidence="3 4" key="1">
    <citation type="submission" date="2019-08" db="EMBL/GenBank/DDBJ databases">
        <title>In-depth cultivation of the pig gut microbiome towards novel bacterial diversity and tailored functional studies.</title>
        <authorList>
            <person name="Wylensek D."/>
            <person name="Hitch T.C.A."/>
            <person name="Clavel T."/>
        </authorList>
    </citation>
    <scope>NUCLEOTIDE SEQUENCE [LARGE SCALE GENOMIC DNA]</scope>
    <source>
        <strain evidence="3 4">Oil-RF-744-WCA-WT-10</strain>
    </source>
</reference>
<keyword evidence="1" id="KW-1133">Transmembrane helix</keyword>
<dbReference type="EMBL" id="VULT01000004">
    <property type="protein sequence ID" value="MSS16853.1"/>
    <property type="molecule type" value="Genomic_DNA"/>
</dbReference>
<dbReference type="PANTHER" id="PTHR31302">
    <property type="entry name" value="TRANSMEMBRANE PROTEIN WITH METALLOPHOSPHOESTERASE DOMAIN-RELATED"/>
    <property type="match status" value="1"/>
</dbReference>
<sequence>MKATFLLFLLLPVAAQVYVTLRVWQLLAALPVLRMAAAVLMSAAFVSSIVAVAGIIDRWPMWLATAVYEVGTSWLIVLLYLALAMGVLDLLRLCHATGCGTLHANAWLAAGIAVGIAALLAYGYWHYNDKQRVPLQVATHKMTGPATRIVLVSDLHLGYHNRRSDLHRWLQLLKAERPAAIVVGGDIIDGSYRPVEEQGMAREFRELGIPVYACLGNHDYYTGLSADLKFCREAGITVLRDDTASLAGITLIGRDDRTNPRRKPLEHIMRGIDRSKFLLEIDHQPYHLEEAERCGVDFEFAGHTHYGQVWPVNWITRAVFEDAFGPYRKGKTQYYVSSGLGIWGGKFRIGTRSEYIVLTINPA</sequence>
<dbReference type="RefSeq" id="WP_154328315.1">
    <property type="nucleotide sequence ID" value="NZ_CP045696.1"/>
</dbReference>
<evidence type="ECO:0000256" key="1">
    <source>
        <dbReference type="SAM" id="Phobius"/>
    </source>
</evidence>
<dbReference type="SUPFAM" id="SSF56300">
    <property type="entry name" value="Metallo-dependent phosphatases"/>
    <property type="match status" value="1"/>
</dbReference>
<keyword evidence="1" id="KW-0472">Membrane</keyword>
<dbReference type="PANTHER" id="PTHR31302:SF0">
    <property type="entry name" value="TRANSMEMBRANE PROTEIN WITH METALLOPHOSPHOESTERASE DOMAIN"/>
    <property type="match status" value="1"/>
</dbReference>
<gene>
    <name evidence="3" type="ORF">FYJ29_03605</name>
</gene>
<keyword evidence="1" id="KW-0812">Transmembrane</keyword>
<organism evidence="3 4">
    <name type="scientific">Sodaliphilus pleomorphus</name>
    <dbReference type="NCBI Taxonomy" id="2606626"/>
    <lineage>
        <taxon>Bacteria</taxon>
        <taxon>Pseudomonadati</taxon>
        <taxon>Bacteroidota</taxon>
        <taxon>Bacteroidia</taxon>
        <taxon>Bacteroidales</taxon>
        <taxon>Muribaculaceae</taxon>
        <taxon>Sodaliphilus</taxon>
    </lineage>
</organism>
<dbReference type="InterPro" id="IPR051158">
    <property type="entry name" value="Metallophosphoesterase_sf"/>
</dbReference>
<feature type="transmembrane region" description="Helical" evidence="1">
    <location>
        <begin position="31"/>
        <end position="56"/>
    </location>
</feature>
<feature type="transmembrane region" description="Helical" evidence="1">
    <location>
        <begin position="63"/>
        <end position="86"/>
    </location>
</feature>
<dbReference type="AlphaFoldDB" id="A0A6L5XC64"/>
<dbReference type="Proteomes" id="UP000483362">
    <property type="component" value="Unassembled WGS sequence"/>
</dbReference>
<protein>
    <submittedName>
        <fullName evidence="3">Metallophosphoesterase</fullName>
    </submittedName>
</protein>
<dbReference type="Gene3D" id="3.60.21.10">
    <property type="match status" value="1"/>
</dbReference>
<evidence type="ECO:0000313" key="3">
    <source>
        <dbReference type="EMBL" id="MSS16853.1"/>
    </source>
</evidence>